<dbReference type="Pfam" id="PF00155">
    <property type="entry name" value="Aminotran_1_2"/>
    <property type="match status" value="1"/>
</dbReference>
<reference evidence="8" key="1">
    <citation type="journal article" date="2020" name="mSystems">
        <title>Genome- and Community-Level Interaction Insights into Carbon Utilization and Element Cycling Functions of Hydrothermarchaeota in Hydrothermal Sediment.</title>
        <authorList>
            <person name="Zhou Z."/>
            <person name="Liu Y."/>
            <person name="Xu W."/>
            <person name="Pan J."/>
            <person name="Luo Z.H."/>
            <person name="Li M."/>
        </authorList>
    </citation>
    <scope>NUCLEOTIDE SEQUENCE [LARGE SCALE GENOMIC DNA]</scope>
    <source>
        <strain evidence="8">SpSt-609</strain>
    </source>
</reference>
<evidence type="ECO:0000256" key="2">
    <source>
        <dbReference type="ARBA" id="ARBA00007441"/>
    </source>
</evidence>
<feature type="domain" description="Aminotransferase class I/classII large" evidence="7">
    <location>
        <begin position="34"/>
        <end position="383"/>
    </location>
</feature>
<dbReference type="GO" id="GO:0006520">
    <property type="term" value="P:amino acid metabolic process"/>
    <property type="evidence" value="ECO:0007669"/>
    <property type="project" value="InterPro"/>
</dbReference>
<dbReference type="InterPro" id="IPR050596">
    <property type="entry name" value="AspAT/PAT-like"/>
</dbReference>
<evidence type="ECO:0000256" key="3">
    <source>
        <dbReference type="ARBA" id="ARBA00022576"/>
    </source>
</evidence>
<comment type="similarity">
    <text evidence="2 6">Belongs to the class-I pyridoxal-phosphate-dependent aminotransferase family.</text>
</comment>
<dbReference type="InterPro" id="IPR015424">
    <property type="entry name" value="PyrdxlP-dep_Trfase"/>
</dbReference>
<dbReference type="PANTHER" id="PTHR46383">
    <property type="entry name" value="ASPARTATE AMINOTRANSFERASE"/>
    <property type="match status" value="1"/>
</dbReference>
<sequence>MISKRALETPASPIRRLVPYADEARKRGIQIYYLNIGQPDIKTPKVWYEYIEKFKPEVVAYTHSQGLLELREAFANYYKRHNIQVTPDEIMITNGGSEAIMFALGVVCDPGDEVITIEPFYANYLGFASYLNVKLVPVTAHPEDGYRLPPMKEFEKVISPRTKAILFSNPSNPTGTVYTYEEMKQIVDFAKRHNLVIISDEVYREFTFDGRKHVSAFYFEGIEDQLIMVDSISKRYSACGARIGTFVTKNKEFYSNALKFAQARLCPAETTQFGAIGLLTLDESYTNGVRDEYQRRRDATYEAMKDIPGVVVHKPEGAFYLSAKLPVSNAEEFIIWMLKEFNVDGKTTMVSPLSGFYATPGTGLSEIRIAYVLEAEKLADAVRILGKGIEEYNKLKK</sequence>
<dbReference type="InterPro" id="IPR015421">
    <property type="entry name" value="PyrdxlP-dep_Trfase_major"/>
</dbReference>
<keyword evidence="5" id="KW-0663">Pyridoxal phosphate</keyword>
<evidence type="ECO:0000256" key="5">
    <source>
        <dbReference type="ARBA" id="ARBA00022898"/>
    </source>
</evidence>
<evidence type="ECO:0000313" key="8">
    <source>
        <dbReference type="EMBL" id="HGU40355.1"/>
    </source>
</evidence>
<evidence type="ECO:0000259" key="7">
    <source>
        <dbReference type="Pfam" id="PF00155"/>
    </source>
</evidence>
<accession>A0A7C4CGZ4</accession>
<dbReference type="CDD" id="cd00609">
    <property type="entry name" value="AAT_like"/>
    <property type="match status" value="1"/>
</dbReference>
<dbReference type="InterPro" id="IPR004839">
    <property type="entry name" value="Aminotransferase_I/II_large"/>
</dbReference>
<dbReference type="GO" id="GO:0008483">
    <property type="term" value="F:transaminase activity"/>
    <property type="evidence" value="ECO:0007669"/>
    <property type="project" value="UniProtKB-KW"/>
</dbReference>
<comment type="caution">
    <text evidence="8">The sequence shown here is derived from an EMBL/GenBank/DDBJ whole genome shotgun (WGS) entry which is preliminary data.</text>
</comment>
<dbReference type="GO" id="GO:0030170">
    <property type="term" value="F:pyridoxal phosphate binding"/>
    <property type="evidence" value="ECO:0007669"/>
    <property type="project" value="InterPro"/>
</dbReference>
<dbReference type="InterPro" id="IPR015422">
    <property type="entry name" value="PyrdxlP-dep_Trfase_small"/>
</dbReference>
<proteinExistence type="inferred from homology"/>
<dbReference type="Gene3D" id="3.90.1150.10">
    <property type="entry name" value="Aspartate Aminotransferase, domain 1"/>
    <property type="match status" value="1"/>
</dbReference>
<dbReference type="NCBIfam" id="NF005744">
    <property type="entry name" value="PRK07568.1"/>
    <property type="match status" value="1"/>
</dbReference>
<gene>
    <name evidence="8" type="ORF">ENT77_04055</name>
</gene>
<dbReference type="PROSITE" id="PS00105">
    <property type="entry name" value="AA_TRANSFER_CLASS_1"/>
    <property type="match status" value="1"/>
</dbReference>
<dbReference type="SUPFAM" id="SSF53383">
    <property type="entry name" value="PLP-dependent transferases"/>
    <property type="match status" value="1"/>
</dbReference>
<dbReference type="Gene3D" id="3.40.640.10">
    <property type="entry name" value="Type I PLP-dependent aspartate aminotransferase-like (Major domain)"/>
    <property type="match status" value="1"/>
</dbReference>
<evidence type="ECO:0000256" key="6">
    <source>
        <dbReference type="RuleBase" id="RU000481"/>
    </source>
</evidence>
<dbReference type="PANTHER" id="PTHR46383:SF1">
    <property type="entry name" value="ASPARTATE AMINOTRANSFERASE"/>
    <property type="match status" value="1"/>
</dbReference>
<name>A0A7C4CGZ4_9BACT</name>
<protein>
    <recommendedName>
        <fullName evidence="6">Aminotransferase</fullName>
        <ecNumber evidence="6">2.6.1.-</ecNumber>
    </recommendedName>
</protein>
<comment type="cofactor">
    <cofactor evidence="1 6">
        <name>pyridoxal 5'-phosphate</name>
        <dbReference type="ChEBI" id="CHEBI:597326"/>
    </cofactor>
</comment>
<dbReference type="AlphaFoldDB" id="A0A7C4CGZ4"/>
<evidence type="ECO:0000256" key="4">
    <source>
        <dbReference type="ARBA" id="ARBA00022679"/>
    </source>
</evidence>
<dbReference type="EMBL" id="DSZY01000018">
    <property type="protein sequence ID" value="HGU40355.1"/>
    <property type="molecule type" value="Genomic_DNA"/>
</dbReference>
<keyword evidence="4 6" id="KW-0808">Transferase</keyword>
<dbReference type="InterPro" id="IPR004838">
    <property type="entry name" value="NHTrfase_class1_PyrdxlP-BS"/>
</dbReference>
<organism evidence="8">
    <name type="scientific">Fervidobacterium thailandense</name>
    <dbReference type="NCBI Taxonomy" id="1008305"/>
    <lineage>
        <taxon>Bacteria</taxon>
        <taxon>Thermotogati</taxon>
        <taxon>Thermotogota</taxon>
        <taxon>Thermotogae</taxon>
        <taxon>Thermotogales</taxon>
        <taxon>Fervidobacteriaceae</taxon>
        <taxon>Fervidobacterium</taxon>
    </lineage>
</organism>
<dbReference type="EC" id="2.6.1.-" evidence="6"/>
<evidence type="ECO:0000256" key="1">
    <source>
        <dbReference type="ARBA" id="ARBA00001933"/>
    </source>
</evidence>
<keyword evidence="3 6" id="KW-0032">Aminotransferase</keyword>